<organism evidence="2 3">
    <name type="scientific">Paenibacillus phage Dragolir</name>
    <dbReference type="NCBI Taxonomy" id="2070190"/>
    <lineage>
        <taxon>Viruses</taxon>
        <taxon>Duplodnaviria</taxon>
        <taxon>Heunggongvirae</taxon>
        <taxon>Uroviricota</taxon>
        <taxon>Caudoviricetes</taxon>
        <taxon>Gochnauervirinae</taxon>
        <taxon>Dragolirvirus</taxon>
        <taxon>Dragolirvirus dragolir</taxon>
    </lineage>
</organism>
<dbReference type="Pfam" id="PF13443">
    <property type="entry name" value="HTH_26"/>
    <property type="match status" value="1"/>
</dbReference>
<dbReference type="InterPro" id="IPR001387">
    <property type="entry name" value="Cro/C1-type_HTH"/>
</dbReference>
<sequence length="71" mass="8562">MKEIHSNLKSIADKNGRSIRQIAKDIDYRFESIRQLYNNESKHYPKELLTKLCNYFNCEIRELLVLKEDDE</sequence>
<keyword evidence="3" id="KW-1185">Reference proteome</keyword>
<dbReference type="Gene3D" id="1.10.260.40">
    <property type="entry name" value="lambda repressor-like DNA-binding domains"/>
    <property type="match status" value="1"/>
</dbReference>
<dbReference type="SUPFAM" id="SSF47413">
    <property type="entry name" value="lambda repressor-like DNA-binding domains"/>
    <property type="match status" value="1"/>
</dbReference>
<evidence type="ECO:0000313" key="2">
    <source>
        <dbReference type="EMBL" id="AUS03430.1"/>
    </source>
</evidence>
<name>A0A2I7SC05_9CAUD</name>
<accession>A0A2I7SC05</accession>
<dbReference type="EMBL" id="MG727697">
    <property type="protein sequence ID" value="AUS03430.1"/>
    <property type="molecule type" value="Genomic_DNA"/>
</dbReference>
<feature type="domain" description="HTH cro/C1-type" evidence="1">
    <location>
        <begin position="7"/>
        <end position="69"/>
    </location>
</feature>
<proteinExistence type="predicted"/>
<dbReference type="GO" id="GO:0003677">
    <property type="term" value="F:DNA binding"/>
    <property type="evidence" value="ECO:0007669"/>
    <property type="project" value="InterPro"/>
</dbReference>
<protein>
    <submittedName>
        <fullName evidence="2">XRE family transcriptional regulator</fullName>
    </submittedName>
</protein>
<dbReference type="InterPro" id="IPR010982">
    <property type="entry name" value="Lambda_DNA-bd_dom_sf"/>
</dbReference>
<evidence type="ECO:0000313" key="3">
    <source>
        <dbReference type="Proteomes" id="UP000240865"/>
    </source>
</evidence>
<gene>
    <name evidence="2" type="ORF">DRAGOLIR_25</name>
</gene>
<evidence type="ECO:0000259" key="1">
    <source>
        <dbReference type="Pfam" id="PF13443"/>
    </source>
</evidence>
<dbReference type="Proteomes" id="UP000240865">
    <property type="component" value="Segment"/>
</dbReference>
<reference evidence="2 3" key="1">
    <citation type="submission" date="2017-12" db="EMBL/GenBank/DDBJ databases">
        <authorList>
            <person name="Hurst M.R.H."/>
        </authorList>
    </citation>
    <scope>NUCLEOTIDE SEQUENCE [LARGE SCALE GENOMIC DNA]</scope>
</reference>